<dbReference type="InterPro" id="IPR005186">
    <property type="entry name" value="FlaG"/>
</dbReference>
<protein>
    <submittedName>
        <fullName evidence="2">Flagellar protein FlaG</fullName>
    </submittedName>
</protein>
<dbReference type="Gene3D" id="3.30.160.170">
    <property type="entry name" value="FlaG-like"/>
    <property type="match status" value="1"/>
</dbReference>
<reference evidence="2 3" key="1">
    <citation type="submission" date="2020-08" db="EMBL/GenBank/DDBJ databases">
        <title>Genome public.</title>
        <authorList>
            <person name="Liu C."/>
            <person name="Sun Q."/>
        </authorList>
    </citation>
    <scope>NUCLEOTIDE SEQUENCE [LARGE SCALE GENOMIC DNA]</scope>
    <source>
        <strain evidence="2 3">BX3</strain>
    </source>
</reference>
<comment type="caution">
    <text evidence="2">The sequence shown here is derived from an EMBL/GenBank/DDBJ whole genome shotgun (WGS) entry which is preliminary data.</text>
</comment>
<sequence length="134" mass="14964">MAMEAKLNGFSADPNRKIIPTEIETKDTTAGMVSSTNTVKKTTFGDDGDKGKTKDNQKDKEVAQSTLESAMSNMNSRIKKTRCEYDFDDPTNTITVKVYDKDTGDLIREVPPEKSLEAIKKIWEIAGLIVDEKR</sequence>
<accession>A0ABR7MVH0</accession>
<dbReference type="PANTHER" id="PTHR37166">
    <property type="entry name" value="PROTEIN FLAG"/>
    <property type="match status" value="1"/>
</dbReference>
<feature type="compositionally biased region" description="Basic and acidic residues" evidence="1">
    <location>
        <begin position="43"/>
        <end position="62"/>
    </location>
</feature>
<dbReference type="EMBL" id="JACRSW010000031">
    <property type="protein sequence ID" value="MBC8557786.1"/>
    <property type="molecule type" value="Genomic_DNA"/>
</dbReference>
<dbReference type="RefSeq" id="WP_249305153.1">
    <property type="nucleotide sequence ID" value="NZ_JACRSW010000031.1"/>
</dbReference>
<evidence type="ECO:0000313" key="2">
    <source>
        <dbReference type="EMBL" id="MBC8557786.1"/>
    </source>
</evidence>
<dbReference type="PANTHER" id="PTHR37166:SF1">
    <property type="entry name" value="PROTEIN FLAG"/>
    <property type="match status" value="1"/>
</dbReference>
<keyword evidence="3" id="KW-1185">Reference proteome</keyword>
<feature type="region of interest" description="Disordered" evidence="1">
    <location>
        <begin position="1"/>
        <end position="62"/>
    </location>
</feature>
<name>A0ABR7MVH0_9FIRM</name>
<keyword evidence="2" id="KW-0282">Flagellum</keyword>
<gene>
    <name evidence="2" type="ORF">H8700_08700</name>
</gene>
<dbReference type="Proteomes" id="UP000637513">
    <property type="component" value="Unassembled WGS sequence"/>
</dbReference>
<evidence type="ECO:0000256" key="1">
    <source>
        <dbReference type="SAM" id="MobiDB-lite"/>
    </source>
</evidence>
<dbReference type="SUPFAM" id="SSF160214">
    <property type="entry name" value="FlaG-like"/>
    <property type="match status" value="1"/>
</dbReference>
<proteinExistence type="predicted"/>
<keyword evidence="2" id="KW-0969">Cilium</keyword>
<evidence type="ECO:0000313" key="3">
    <source>
        <dbReference type="Proteomes" id="UP000637513"/>
    </source>
</evidence>
<dbReference type="InterPro" id="IPR035924">
    <property type="entry name" value="FlaG-like_sf"/>
</dbReference>
<organism evidence="2 3">
    <name type="scientific">Jutongia hominis</name>
    <dbReference type="NCBI Taxonomy" id="2763664"/>
    <lineage>
        <taxon>Bacteria</taxon>
        <taxon>Bacillati</taxon>
        <taxon>Bacillota</taxon>
        <taxon>Clostridia</taxon>
        <taxon>Lachnospirales</taxon>
        <taxon>Lachnospiraceae</taxon>
        <taxon>Jutongia</taxon>
    </lineage>
</organism>
<dbReference type="Pfam" id="PF03646">
    <property type="entry name" value="FlaG"/>
    <property type="match status" value="1"/>
</dbReference>
<keyword evidence="2" id="KW-0966">Cell projection</keyword>